<dbReference type="EMBL" id="JACJQL010000102">
    <property type="protein sequence ID" value="MBD2255510.1"/>
    <property type="molecule type" value="Genomic_DNA"/>
</dbReference>
<protein>
    <submittedName>
        <fullName evidence="2">Uncharacterized protein</fullName>
    </submittedName>
</protein>
<sequence length="165" mass="17157">MSIWSLLLIIACAGAVGGLINALLSDNGFVLPRTEKINNGNSIIRPGFIGNVLIGAISAAISWGLYGPMAYYVIAGSPNLNQNPVESSGITLSSLVGAVLVGVGGARWLTNEVDKTLLKVAASEAASKVASSSEEKEEAKKIVFSSPSKVLNIVRYKVGVSVNRI</sequence>
<keyword evidence="3" id="KW-1185">Reference proteome</keyword>
<feature type="transmembrane region" description="Helical" evidence="1">
    <location>
        <begin position="6"/>
        <end position="25"/>
    </location>
</feature>
<keyword evidence="1" id="KW-0472">Membrane</keyword>
<keyword evidence="1" id="KW-1133">Transmembrane helix</keyword>
<comment type="caution">
    <text evidence="2">The sequence shown here is derived from an EMBL/GenBank/DDBJ whole genome shotgun (WGS) entry which is preliminary data.</text>
</comment>
<keyword evidence="1" id="KW-0812">Transmembrane</keyword>
<accession>A0ABR8BPP1</accession>
<organism evidence="2 3">
    <name type="scientific">Nostoc parmelioides FACHB-3921</name>
    <dbReference type="NCBI Taxonomy" id="2692909"/>
    <lineage>
        <taxon>Bacteria</taxon>
        <taxon>Bacillati</taxon>
        <taxon>Cyanobacteriota</taxon>
        <taxon>Cyanophyceae</taxon>
        <taxon>Nostocales</taxon>
        <taxon>Nostocaceae</taxon>
        <taxon>Nostoc</taxon>
    </lineage>
</organism>
<evidence type="ECO:0000313" key="2">
    <source>
        <dbReference type="EMBL" id="MBD2255510.1"/>
    </source>
</evidence>
<feature type="transmembrane region" description="Helical" evidence="1">
    <location>
        <begin position="89"/>
        <end position="109"/>
    </location>
</feature>
<proteinExistence type="predicted"/>
<evidence type="ECO:0000313" key="3">
    <source>
        <dbReference type="Proteomes" id="UP000621307"/>
    </source>
</evidence>
<dbReference type="Proteomes" id="UP000621307">
    <property type="component" value="Unassembled WGS sequence"/>
</dbReference>
<feature type="transmembrane region" description="Helical" evidence="1">
    <location>
        <begin position="46"/>
        <end position="69"/>
    </location>
</feature>
<dbReference type="RefSeq" id="WP_190572446.1">
    <property type="nucleotide sequence ID" value="NZ_JACJQL010000102.1"/>
</dbReference>
<gene>
    <name evidence="2" type="ORF">H6G14_30350</name>
</gene>
<evidence type="ECO:0000256" key="1">
    <source>
        <dbReference type="SAM" id="Phobius"/>
    </source>
</evidence>
<reference evidence="2 3" key="1">
    <citation type="journal article" date="2020" name="ISME J.">
        <title>Comparative genomics reveals insights into cyanobacterial evolution and habitat adaptation.</title>
        <authorList>
            <person name="Chen M.Y."/>
            <person name="Teng W.K."/>
            <person name="Zhao L."/>
            <person name="Hu C.X."/>
            <person name="Zhou Y.K."/>
            <person name="Han B.P."/>
            <person name="Song L.R."/>
            <person name="Shu W.S."/>
        </authorList>
    </citation>
    <scope>NUCLEOTIDE SEQUENCE [LARGE SCALE GENOMIC DNA]</scope>
    <source>
        <strain evidence="2 3">FACHB-3921</strain>
    </source>
</reference>
<name>A0ABR8BPP1_9NOSO</name>